<dbReference type="GO" id="GO:0015074">
    <property type="term" value="P:DNA integration"/>
    <property type="evidence" value="ECO:0007669"/>
    <property type="project" value="InterPro"/>
</dbReference>
<dbReference type="SUPFAM" id="SSF56349">
    <property type="entry name" value="DNA breaking-rejoining enzymes"/>
    <property type="match status" value="1"/>
</dbReference>
<proteinExistence type="predicted"/>
<dbReference type="Proteomes" id="UP001138708">
    <property type="component" value="Unassembled WGS sequence"/>
</dbReference>
<evidence type="ECO:0008006" key="7">
    <source>
        <dbReference type="Google" id="ProtNLM"/>
    </source>
</evidence>
<dbReference type="SUPFAM" id="SSF47823">
    <property type="entry name" value="lambda integrase-like, N-terminal domain"/>
    <property type="match status" value="1"/>
</dbReference>
<dbReference type="Gene3D" id="1.10.443.10">
    <property type="entry name" value="Intergrase catalytic core"/>
    <property type="match status" value="1"/>
</dbReference>
<dbReference type="RefSeq" id="WP_211844066.1">
    <property type="nucleotide sequence ID" value="NZ_JAAEDK010000031.1"/>
</dbReference>
<keyword evidence="2" id="KW-0233">DNA recombination</keyword>
<reference evidence="3" key="3">
    <citation type="journal article" date="2021" name="Syst. Appl. Microbiol.">
        <title>Roseomonas hellenica sp. nov., isolated from roots of wild-growing Alkanna tinctoria.</title>
        <authorList>
            <person name="Rat A."/>
            <person name="Naranjo H.D."/>
            <person name="Lebbe L."/>
            <person name="Cnockaert M."/>
            <person name="Krigas N."/>
            <person name="Grigoriadou K."/>
            <person name="Maloupa E."/>
            <person name="Willems A."/>
        </authorList>
    </citation>
    <scope>NUCLEOTIDE SEQUENCE</scope>
    <source>
        <strain evidence="3">LMG 31161</strain>
    </source>
</reference>
<dbReference type="GO" id="GO:0003677">
    <property type="term" value="F:DNA binding"/>
    <property type="evidence" value="ECO:0007669"/>
    <property type="project" value="UniProtKB-KW"/>
</dbReference>
<keyword evidence="1" id="KW-0238">DNA-binding</keyword>
<dbReference type="AlphaFoldDB" id="A0A9X9WJF9"/>
<evidence type="ECO:0000256" key="2">
    <source>
        <dbReference type="ARBA" id="ARBA00023172"/>
    </source>
</evidence>
<dbReference type="InterPro" id="IPR013762">
    <property type="entry name" value="Integrase-like_cat_sf"/>
</dbReference>
<dbReference type="EMBL" id="JAAEDK010000031">
    <property type="protein sequence ID" value="MBR0660469.1"/>
    <property type="molecule type" value="Genomic_DNA"/>
</dbReference>
<evidence type="ECO:0000256" key="1">
    <source>
        <dbReference type="ARBA" id="ARBA00023125"/>
    </source>
</evidence>
<evidence type="ECO:0000313" key="6">
    <source>
        <dbReference type="Proteomes" id="UP001138708"/>
    </source>
</evidence>
<evidence type="ECO:0000313" key="4">
    <source>
        <dbReference type="EMBL" id="NKE18236.1"/>
    </source>
</evidence>
<comment type="caution">
    <text evidence="3">The sequence shown here is derived from an EMBL/GenBank/DDBJ whole genome shotgun (WGS) entry which is preliminary data.</text>
</comment>
<name>A0A9X9WJF9_9PROT</name>
<accession>A0A9X9WJF9</accession>
<dbReference type="GO" id="GO:0006310">
    <property type="term" value="P:DNA recombination"/>
    <property type="evidence" value="ECO:0007669"/>
    <property type="project" value="UniProtKB-KW"/>
</dbReference>
<keyword evidence="5" id="KW-1185">Reference proteome</keyword>
<gene>
    <name evidence="4" type="ORF">GWK15_14885</name>
    <name evidence="3" type="ORF">GXW75_14510</name>
</gene>
<evidence type="ECO:0000313" key="5">
    <source>
        <dbReference type="Proteomes" id="UP000746741"/>
    </source>
</evidence>
<evidence type="ECO:0000313" key="3">
    <source>
        <dbReference type="EMBL" id="MBR0660469.1"/>
    </source>
</evidence>
<dbReference type="Proteomes" id="UP000746741">
    <property type="component" value="Unassembled WGS sequence"/>
</dbReference>
<organism evidence="3 6">
    <name type="scientific">Neoroseomonas oryzicola</name>
    <dbReference type="NCBI Taxonomy" id="535904"/>
    <lineage>
        <taxon>Bacteria</taxon>
        <taxon>Pseudomonadati</taxon>
        <taxon>Pseudomonadota</taxon>
        <taxon>Alphaproteobacteria</taxon>
        <taxon>Acetobacterales</taxon>
        <taxon>Acetobacteraceae</taxon>
        <taxon>Neoroseomonas</taxon>
    </lineage>
</organism>
<reference evidence="4 5" key="2">
    <citation type="submission" date="2020-02" db="EMBL/GenBank/DDBJ databases">
        <authorList>
            <person name="Sun Q."/>
            <person name="Inoue M."/>
        </authorList>
    </citation>
    <scope>NUCLEOTIDE SEQUENCE [LARGE SCALE GENOMIC DNA]</scope>
    <source>
        <strain evidence="4 5">KCTC 22478</strain>
    </source>
</reference>
<protein>
    <recommendedName>
        <fullName evidence="7">Tyrosine-type recombinase/integrase</fullName>
    </recommendedName>
</protein>
<reference evidence="3" key="1">
    <citation type="submission" date="2020-01" db="EMBL/GenBank/DDBJ databases">
        <authorList>
            <person name="Rat A."/>
        </authorList>
    </citation>
    <scope>NUCLEOTIDE SEQUENCE</scope>
    <source>
        <strain evidence="3">LMG 31161</strain>
    </source>
</reference>
<dbReference type="Gene3D" id="1.10.150.130">
    <property type="match status" value="1"/>
</dbReference>
<dbReference type="InterPro" id="IPR011010">
    <property type="entry name" value="DNA_brk_join_enz"/>
</dbReference>
<dbReference type="EMBL" id="JAAVUP010000004">
    <property type="protein sequence ID" value="NKE18236.1"/>
    <property type="molecule type" value="Genomic_DNA"/>
</dbReference>
<sequence>MRGPRLSLPFPAWPAEDRRLWEMRTTPSAGLFGPNRLARRLRPATLRKAFQDYGVWLGFLARHDLLDPGTAPAVRATPAHLDDFIEDQRARGNRNTTIRARLSGLRIALRLIAPEADTRFMVRPHGIPLRRWLPEQPRARPYLHLREIADRAQAHFRAGLSGRGYANGACAIRDAALMGMLAMRGPRIASVASMAIGKDIQRQADRWVIRLPPEHVKTQVPITWPVPDEMSEMLDVYVEVVRPKLAGAAPTDAFWIGAGGTPLTTRGLTDAVRRRSREWFGWSFGPHACRRFITTTVATEAPELLPEAAAMLGHGAEVQMKNYNEAKADAAARRYADLIERLRQETEILAARRYGWDRIGRGGRQRQGRGSR</sequence>
<dbReference type="InterPro" id="IPR010998">
    <property type="entry name" value="Integrase_recombinase_N"/>
</dbReference>